<dbReference type="EMBL" id="CP132191">
    <property type="protein sequence ID" value="WLP85637.1"/>
    <property type="molecule type" value="Genomic_DNA"/>
</dbReference>
<dbReference type="RefSeq" id="WP_305938067.1">
    <property type="nucleotide sequence ID" value="NZ_CP132191.1"/>
</dbReference>
<keyword evidence="3" id="KW-1185">Reference proteome</keyword>
<name>A0ABY9HAK2_9MOLU</name>
<keyword evidence="1" id="KW-0732">Signal</keyword>
<accession>A0ABY9HAK2</accession>
<organism evidence="2 3">
    <name type="scientific">Mycoplasma seminis</name>
    <dbReference type="NCBI Taxonomy" id="512749"/>
    <lineage>
        <taxon>Bacteria</taxon>
        <taxon>Bacillati</taxon>
        <taxon>Mycoplasmatota</taxon>
        <taxon>Mollicutes</taxon>
        <taxon>Mycoplasmataceae</taxon>
        <taxon>Mycoplasma</taxon>
    </lineage>
</organism>
<protein>
    <recommendedName>
        <fullName evidence="4">Lipoprotein</fullName>
    </recommendedName>
</protein>
<evidence type="ECO:0000313" key="3">
    <source>
        <dbReference type="Proteomes" id="UP001237011"/>
    </source>
</evidence>
<feature type="signal peptide" evidence="1">
    <location>
        <begin position="1"/>
        <end position="29"/>
    </location>
</feature>
<reference evidence="2" key="1">
    <citation type="submission" date="2023-08" db="EMBL/GenBank/DDBJ databases">
        <title>Complete genome sequence of Mycoplasma seminis 2200.</title>
        <authorList>
            <person name="Spergser J."/>
        </authorList>
    </citation>
    <scope>NUCLEOTIDE SEQUENCE [LARGE SCALE GENOMIC DNA]</scope>
    <source>
        <strain evidence="2">2200</strain>
    </source>
</reference>
<gene>
    <name evidence="2" type="ORF">Q8852_00545</name>
</gene>
<evidence type="ECO:0000256" key="1">
    <source>
        <dbReference type="SAM" id="SignalP"/>
    </source>
</evidence>
<sequence length="189" mass="22651">MKKFNLIKKLLMFGGSVIPLSIIPLSVVACNNPDAKPDIKPSFDKESIDKDETRLVYKLQDYALPVLQEIKTQYQMDQNIPVEKMQNFLTVVKEVYNDLLKYKSNFLQWFNNNNQVFEYKEDWMYDLNILTTEEYQKVVDDYGWAIPINYQDTFVKLLNSKQITRKDYINMYLYTNSILWNMTRWVEKH</sequence>
<evidence type="ECO:0000313" key="2">
    <source>
        <dbReference type="EMBL" id="WLP85637.1"/>
    </source>
</evidence>
<dbReference type="PROSITE" id="PS51257">
    <property type="entry name" value="PROKAR_LIPOPROTEIN"/>
    <property type="match status" value="1"/>
</dbReference>
<proteinExistence type="predicted"/>
<evidence type="ECO:0008006" key="4">
    <source>
        <dbReference type="Google" id="ProtNLM"/>
    </source>
</evidence>
<dbReference type="Proteomes" id="UP001237011">
    <property type="component" value="Chromosome"/>
</dbReference>
<feature type="chain" id="PRO_5045308320" description="Lipoprotein" evidence="1">
    <location>
        <begin position="30"/>
        <end position="189"/>
    </location>
</feature>